<dbReference type="GO" id="GO:0001735">
    <property type="term" value="F:prenylcysteine oxidase activity"/>
    <property type="evidence" value="ECO:0007669"/>
    <property type="project" value="InterPro"/>
</dbReference>
<comment type="similarity">
    <text evidence="2">Belongs to the prenylcysteine oxidase family.</text>
</comment>
<dbReference type="Proteomes" id="UP000028045">
    <property type="component" value="Unassembled WGS sequence"/>
</dbReference>
<dbReference type="HOGENOM" id="CLU_021176_0_0_1"/>
<feature type="domain" description="Prenylcysteine lyase" evidence="9">
    <location>
        <begin position="139"/>
        <end position="523"/>
    </location>
</feature>
<dbReference type="Pfam" id="PF07156">
    <property type="entry name" value="Prenylcys_lyase"/>
    <property type="match status" value="1"/>
</dbReference>
<evidence type="ECO:0000256" key="5">
    <source>
        <dbReference type="ARBA" id="ARBA00022827"/>
    </source>
</evidence>
<evidence type="ECO:0000259" key="9">
    <source>
        <dbReference type="Pfam" id="PF07156"/>
    </source>
</evidence>
<keyword evidence="5" id="KW-0274">FAD</keyword>
<reference evidence="10 11" key="1">
    <citation type="journal article" date="2014" name="BMC Genomics">
        <title>Comparative genome sequencing reveals chemotype-specific gene clusters in the toxigenic black mold Stachybotrys.</title>
        <authorList>
            <person name="Semeiks J."/>
            <person name="Borek D."/>
            <person name="Otwinowski Z."/>
            <person name="Grishin N.V."/>
        </authorList>
    </citation>
    <scope>NUCLEOTIDE SEQUENCE [LARGE SCALE GENOMIC DNA]</scope>
    <source>
        <strain evidence="11">CBS 109288 / IBT 7711</strain>
    </source>
</reference>
<evidence type="ECO:0000256" key="7">
    <source>
        <dbReference type="ARBA" id="ARBA00023180"/>
    </source>
</evidence>
<evidence type="ECO:0000256" key="2">
    <source>
        <dbReference type="ARBA" id="ARBA00009967"/>
    </source>
</evidence>
<dbReference type="SUPFAM" id="SSF51905">
    <property type="entry name" value="FAD/NAD(P)-binding domain"/>
    <property type="match status" value="1"/>
</dbReference>
<comment type="cofactor">
    <cofactor evidence="1">
        <name>FAD</name>
        <dbReference type="ChEBI" id="CHEBI:57692"/>
    </cofactor>
</comment>
<evidence type="ECO:0000256" key="8">
    <source>
        <dbReference type="SAM" id="SignalP"/>
    </source>
</evidence>
<keyword evidence="6" id="KW-0560">Oxidoreductase</keyword>
<accession>A0A084AJA8</accession>
<dbReference type="Gene3D" id="3.50.50.60">
    <property type="entry name" value="FAD/NAD(P)-binding domain"/>
    <property type="match status" value="1"/>
</dbReference>
<evidence type="ECO:0000256" key="6">
    <source>
        <dbReference type="ARBA" id="ARBA00023002"/>
    </source>
</evidence>
<dbReference type="InterPro" id="IPR010795">
    <property type="entry name" value="Prenylcys_lyase"/>
</dbReference>
<keyword evidence="4 8" id="KW-0732">Signal</keyword>
<name>A0A084AJA8_STACB</name>
<dbReference type="Pfam" id="PF13450">
    <property type="entry name" value="NAD_binding_8"/>
    <property type="match status" value="1"/>
</dbReference>
<evidence type="ECO:0000256" key="1">
    <source>
        <dbReference type="ARBA" id="ARBA00001974"/>
    </source>
</evidence>
<evidence type="ECO:0000256" key="3">
    <source>
        <dbReference type="ARBA" id="ARBA00022630"/>
    </source>
</evidence>
<dbReference type="InterPro" id="IPR036188">
    <property type="entry name" value="FAD/NAD-bd_sf"/>
</dbReference>
<feature type="signal peptide" evidence="8">
    <location>
        <begin position="1"/>
        <end position="18"/>
    </location>
</feature>
<dbReference type="PANTHER" id="PTHR15944:SF0">
    <property type="entry name" value="PRENYLCYSTEINE LYASE DOMAIN-CONTAINING PROTEIN"/>
    <property type="match status" value="1"/>
</dbReference>
<evidence type="ECO:0000313" key="11">
    <source>
        <dbReference type="Proteomes" id="UP000028045"/>
    </source>
</evidence>
<evidence type="ECO:0000313" key="10">
    <source>
        <dbReference type="EMBL" id="KEY65387.1"/>
    </source>
</evidence>
<dbReference type="EMBL" id="KL648705">
    <property type="protein sequence ID" value="KEY65387.1"/>
    <property type="molecule type" value="Genomic_DNA"/>
</dbReference>
<organism evidence="10 11">
    <name type="scientific">Stachybotrys chartarum (strain CBS 109288 / IBT 7711)</name>
    <name type="common">Toxic black mold</name>
    <name type="synonym">Stilbospora chartarum</name>
    <dbReference type="NCBI Taxonomy" id="1280523"/>
    <lineage>
        <taxon>Eukaryota</taxon>
        <taxon>Fungi</taxon>
        <taxon>Dikarya</taxon>
        <taxon>Ascomycota</taxon>
        <taxon>Pezizomycotina</taxon>
        <taxon>Sordariomycetes</taxon>
        <taxon>Hypocreomycetidae</taxon>
        <taxon>Hypocreales</taxon>
        <taxon>Stachybotryaceae</taxon>
        <taxon>Stachybotrys</taxon>
    </lineage>
</organism>
<protein>
    <recommendedName>
        <fullName evidence="9">Prenylcysteine lyase domain-containing protein</fullName>
    </recommendedName>
</protein>
<proteinExistence type="inferred from homology"/>
<dbReference type="OrthoDB" id="437369at2759"/>
<gene>
    <name evidence="10" type="ORF">S7711_04284</name>
</gene>
<evidence type="ECO:0000256" key="4">
    <source>
        <dbReference type="ARBA" id="ARBA00022729"/>
    </source>
</evidence>
<keyword evidence="7" id="KW-0325">Glycoprotein</keyword>
<keyword evidence="11" id="KW-1185">Reference proteome</keyword>
<sequence>MQLQLNTLLAWLGVVGSAAPEDDVETSNVKNVAIIGAGAAGSSAAYHLQQYAAEHGLPINITVFEKTDRVGGRTLTVNAYDNPLYPVELGASIFVSVNHIMVNATRTFDLPLTDKDGPGDITAIWNGETFVYQSARDTSWWWDATKLFWKYGTSPYTTQKLVNSVVAKFLSLYEAPYFPFRSLTQRAFELGLEKITAVTGEQFLAENKINANFSNDIIQAATRVNYASNLAYIHGLEAMVSMATDGAVSVIGGNWRIFDSMVRHSGAALYTNTSVTALAYEQKKGALTKSSRYVLSTKKSGNASESSNFPVSFDNVVVANPWQFADITAGEGVLRHRIDKIPYMKLHVTLFTSPFTLQPGFFKLAPGSKAPSNVYTTLGPHDQARQGADGVGSAGFYSISTLDTPVNPDTGKKEFLYKIFSPEAVTADFLTDILGVPIPSTFTAAKTNDDEVSADIVNPISWYYPHWFYSYPIELPRVTFQDPIVGDGLYYTSGIESFVSTMETSALMGKNVARLISDDFALKVSEELATELDGEALLGEGIKVQEAGEL</sequence>
<dbReference type="AlphaFoldDB" id="A0A084AJA8"/>
<dbReference type="InterPro" id="IPR017046">
    <property type="entry name" value="Prenylcysteine_Oxase1"/>
</dbReference>
<dbReference type="GO" id="GO:0030328">
    <property type="term" value="P:prenylcysteine catabolic process"/>
    <property type="evidence" value="ECO:0007669"/>
    <property type="project" value="InterPro"/>
</dbReference>
<dbReference type="PIRSF" id="PIRSF036292">
    <property type="entry name" value="Prenylcysteine_oxidase"/>
    <property type="match status" value="1"/>
</dbReference>
<keyword evidence="3" id="KW-0285">Flavoprotein</keyword>
<dbReference type="PANTHER" id="PTHR15944">
    <property type="entry name" value="FARNESYLCYSTEINE LYASE"/>
    <property type="match status" value="1"/>
</dbReference>
<feature type="chain" id="PRO_5001770955" description="Prenylcysteine lyase domain-containing protein" evidence="8">
    <location>
        <begin position="19"/>
        <end position="550"/>
    </location>
</feature>
<dbReference type="GO" id="GO:0030327">
    <property type="term" value="P:prenylated protein catabolic process"/>
    <property type="evidence" value="ECO:0007669"/>
    <property type="project" value="TreeGrafter"/>
</dbReference>